<evidence type="ECO:0000313" key="1">
    <source>
        <dbReference type="EMBL" id="KAH6932337.1"/>
    </source>
</evidence>
<evidence type="ECO:0000313" key="2">
    <source>
        <dbReference type="Proteomes" id="UP000821845"/>
    </source>
</evidence>
<reference evidence="1" key="1">
    <citation type="submission" date="2020-05" db="EMBL/GenBank/DDBJ databases">
        <title>Large-scale comparative analyses of tick genomes elucidate their genetic diversity and vector capacities.</title>
        <authorList>
            <person name="Jia N."/>
            <person name="Wang J."/>
            <person name="Shi W."/>
            <person name="Du L."/>
            <person name="Sun Y."/>
            <person name="Zhan W."/>
            <person name="Jiang J."/>
            <person name="Wang Q."/>
            <person name="Zhang B."/>
            <person name="Ji P."/>
            <person name="Sakyi L.B."/>
            <person name="Cui X."/>
            <person name="Yuan T."/>
            <person name="Jiang B."/>
            <person name="Yang W."/>
            <person name="Lam T.T.-Y."/>
            <person name="Chang Q."/>
            <person name="Ding S."/>
            <person name="Wang X."/>
            <person name="Zhu J."/>
            <person name="Ruan X."/>
            <person name="Zhao L."/>
            <person name="Wei J."/>
            <person name="Que T."/>
            <person name="Du C."/>
            <person name="Cheng J."/>
            <person name="Dai P."/>
            <person name="Han X."/>
            <person name="Huang E."/>
            <person name="Gao Y."/>
            <person name="Liu J."/>
            <person name="Shao H."/>
            <person name="Ye R."/>
            <person name="Li L."/>
            <person name="Wei W."/>
            <person name="Wang X."/>
            <person name="Wang C."/>
            <person name="Yang T."/>
            <person name="Huo Q."/>
            <person name="Li W."/>
            <person name="Guo W."/>
            <person name="Chen H."/>
            <person name="Zhou L."/>
            <person name="Ni X."/>
            <person name="Tian J."/>
            <person name="Zhou Y."/>
            <person name="Sheng Y."/>
            <person name="Liu T."/>
            <person name="Pan Y."/>
            <person name="Xia L."/>
            <person name="Li J."/>
            <person name="Zhao F."/>
            <person name="Cao W."/>
        </authorList>
    </citation>
    <scope>NUCLEOTIDE SEQUENCE</scope>
    <source>
        <strain evidence="1">Hyas-2018</strain>
    </source>
</reference>
<organism evidence="1 2">
    <name type="scientific">Hyalomma asiaticum</name>
    <name type="common">Tick</name>
    <dbReference type="NCBI Taxonomy" id="266040"/>
    <lineage>
        <taxon>Eukaryota</taxon>
        <taxon>Metazoa</taxon>
        <taxon>Ecdysozoa</taxon>
        <taxon>Arthropoda</taxon>
        <taxon>Chelicerata</taxon>
        <taxon>Arachnida</taxon>
        <taxon>Acari</taxon>
        <taxon>Parasitiformes</taxon>
        <taxon>Ixodida</taxon>
        <taxon>Ixodoidea</taxon>
        <taxon>Ixodidae</taxon>
        <taxon>Hyalomminae</taxon>
        <taxon>Hyalomma</taxon>
    </lineage>
</organism>
<proteinExistence type="predicted"/>
<accession>A0ACB7SE30</accession>
<protein>
    <submittedName>
        <fullName evidence="1">Uncharacterized protein</fullName>
    </submittedName>
</protein>
<name>A0ACB7SE30_HYAAI</name>
<dbReference type="Proteomes" id="UP000821845">
    <property type="component" value="Chromosome 4"/>
</dbReference>
<dbReference type="EMBL" id="CM023484">
    <property type="protein sequence ID" value="KAH6932337.1"/>
    <property type="molecule type" value="Genomic_DNA"/>
</dbReference>
<comment type="caution">
    <text evidence="1">The sequence shown here is derived from an EMBL/GenBank/DDBJ whole genome shotgun (WGS) entry which is preliminary data.</text>
</comment>
<sequence>MDNSALPLCPGPKAVPRGYSSVIDDSVFIATPDPPLAHRAGSATGDADRSGGLPPVLSHGSTTRAAFRCPKGIWGTVFITIFLYLAGLAAFAMVIAICTYLHQCRSKSVMAILGIGVVTMLAAVWNICRITVRVISLPK</sequence>
<gene>
    <name evidence="1" type="ORF">HPB50_004860</name>
</gene>
<keyword evidence="2" id="KW-1185">Reference proteome</keyword>